<dbReference type="PANTHER" id="PTHR10333">
    <property type="entry name" value="INHIBITOR OF GROWTH PROTEIN"/>
    <property type="match status" value="1"/>
</dbReference>
<keyword evidence="3 14" id="KW-0479">Metal-binding</keyword>
<feature type="compositionally biased region" description="Polar residues" evidence="17">
    <location>
        <begin position="207"/>
        <end position="229"/>
    </location>
</feature>
<proteinExistence type="inferred from homology"/>
<comment type="similarity">
    <text evidence="2 16">Belongs to the ING family.</text>
</comment>
<feature type="compositionally biased region" description="Basic residues" evidence="17">
    <location>
        <begin position="299"/>
        <end position="312"/>
    </location>
</feature>
<comment type="function">
    <text evidence="12">Component of the NuA4 histone acetyltransferase complex which is involved in transcriptional activation of selected genes principally by acetylation of nucleosomal histone H4 and H2A. The NuA4 complex is also involved in DNA repair. Involved in cell cycle progression and meiosis.</text>
</comment>
<dbReference type="Proteomes" id="UP000799302">
    <property type="component" value="Unassembled WGS sequence"/>
</dbReference>
<feature type="compositionally biased region" description="Polar residues" evidence="17">
    <location>
        <begin position="243"/>
        <end position="253"/>
    </location>
</feature>
<keyword evidence="11" id="KW-0131">Cell cycle</keyword>
<dbReference type="GO" id="GO:0006355">
    <property type="term" value="P:regulation of DNA-templated transcription"/>
    <property type="evidence" value="ECO:0007669"/>
    <property type="project" value="TreeGrafter"/>
</dbReference>
<accession>A0A6A6UC97</accession>
<evidence type="ECO:0000313" key="20">
    <source>
        <dbReference type="Proteomes" id="UP000799302"/>
    </source>
</evidence>
<dbReference type="InterPro" id="IPR028651">
    <property type="entry name" value="ING_fam"/>
</dbReference>
<feature type="domain" description="PHD-type" evidence="18">
    <location>
        <begin position="360"/>
        <end position="409"/>
    </location>
</feature>
<keyword evidence="10" id="KW-0469">Meiosis</keyword>
<comment type="subcellular location">
    <subcellularLocation>
        <location evidence="1 16">Nucleus</location>
    </subcellularLocation>
</comment>
<keyword evidence="5 15" id="KW-0863">Zinc-finger</keyword>
<feature type="compositionally biased region" description="Low complexity" evidence="17">
    <location>
        <begin position="179"/>
        <end position="197"/>
    </location>
</feature>
<feature type="binding site" evidence="14">
    <location>
        <position position="390"/>
    </location>
    <ligand>
        <name>Zn(2+)</name>
        <dbReference type="ChEBI" id="CHEBI:29105"/>
        <label>1</label>
    </ligand>
</feature>
<evidence type="ECO:0000256" key="12">
    <source>
        <dbReference type="ARBA" id="ARBA00037044"/>
    </source>
</evidence>
<feature type="site" description="Histone H3K4me3 binding" evidence="13">
    <location>
        <position position="373"/>
    </location>
</feature>
<evidence type="ECO:0000256" key="8">
    <source>
        <dbReference type="ARBA" id="ARBA00023204"/>
    </source>
</evidence>
<evidence type="ECO:0000256" key="11">
    <source>
        <dbReference type="ARBA" id="ARBA00023306"/>
    </source>
</evidence>
<dbReference type="Gene3D" id="3.30.40.10">
    <property type="entry name" value="Zinc/RING finger domain, C3HC4 (zinc finger)"/>
    <property type="match status" value="1"/>
</dbReference>
<dbReference type="InterPro" id="IPR024610">
    <property type="entry name" value="ING_N_histone-binding"/>
</dbReference>
<evidence type="ECO:0000256" key="16">
    <source>
        <dbReference type="RuleBase" id="RU361213"/>
    </source>
</evidence>
<comment type="subunit">
    <text evidence="16">Component of an histone acetyltransferase complex. Interacts with H3K4me3 and to a lesser extent with H3K4me2.</text>
</comment>
<evidence type="ECO:0000259" key="18">
    <source>
        <dbReference type="PROSITE" id="PS50016"/>
    </source>
</evidence>
<dbReference type="PROSITE" id="PS01359">
    <property type="entry name" value="ZF_PHD_1"/>
    <property type="match status" value="1"/>
</dbReference>
<dbReference type="AlphaFoldDB" id="A0A6A6UC97"/>
<organism evidence="19 20">
    <name type="scientific">Microthyrium microscopicum</name>
    <dbReference type="NCBI Taxonomy" id="703497"/>
    <lineage>
        <taxon>Eukaryota</taxon>
        <taxon>Fungi</taxon>
        <taxon>Dikarya</taxon>
        <taxon>Ascomycota</taxon>
        <taxon>Pezizomycotina</taxon>
        <taxon>Dothideomycetes</taxon>
        <taxon>Dothideomycetes incertae sedis</taxon>
        <taxon>Microthyriales</taxon>
        <taxon>Microthyriaceae</taxon>
        <taxon>Microthyrium</taxon>
    </lineage>
</organism>
<feature type="binding site" evidence="14">
    <location>
        <position position="406"/>
    </location>
    <ligand>
        <name>Zn(2+)</name>
        <dbReference type="ChEBI" id="CHEBI:29105"/>
        <label>2</label>
    </ligand>
</feature>
<evidence type="ECO:0000256" key="7">
    <source>
        <dbReference type="ARBA" id="ARBA00022853"/>
    </source>
</evidence>
<keyword evidence="8" id="KW-0234">DNA repair</keyword>
<evidence type="ECO:0000256" key="2">
    <source>
        <dbReference type="ARBA" id="ARBA00010210"/>
    </source>
</evidence>
<feature type="binding site" evidence="14">
    <location>
        <position position="381"/>
    </location>
    <ligand>
        <name>Zn(2+)</name>
        <dbReference type="ChEBI" id="CHEBI:29105"/>
        <label>2</label>
    </ligand>
</feature>
<feature type="binding site" evidence="14">
    <location>
        <position position="403"/>
    </location>
    <ligand>
        <name>Zn(2+)</name>
        <dbReference type="ChEBI" id="CHEBI:29105"/>
        <label>2</label>
    </ligand>
</feature>
<feature type="compositionally biased region" description="Polar residues" evidence="17">
    <location>
        <begin position="318"/>
        <end position="335"/>
    </location>
</feature>
<feature type="site" description="Histone H3K4me3 binding" evidence="13">
    <location>
        <position position="362"/>
    </location>
</feature>
<comment type="function">
    <text evidence="16">Component of an histone acetyltransferase complex.</text>
</comment>
<feature type="site" description="Histone H3K4me3 binding" evidence="13">
    <location>
        <position position="385"/>
    </location>
</feature>
<sequence length="417" mass="44682">MAVTEDAASVLEQFVHDVANLPGEIAHLYEEAGAKQEAINALNSLIATKDGQLQKFVKNSGSLTKHPKEDIWNKEILDAYTKAQALQDEKIAFVQKACSLLDRYVKRLDVKIRDLQAEGSMPLDNRMPSLLRQSEGNLVAIDSNTTASTVSTPNPLQPLAHNPNPSTYPLAQSTLNRLAAANAASANSAGRSSAPAPQMHPLHHAQSAATPTPAGNSAQTARTRESSVGSDAKKRRLHLGSLPTPSITASTRHASLGPGTPKAHTPGVSRAGSVGPHGIRPGLKKAHTMKKPTLAQTLAHKKKMTKKTKRRLLGASGRNGSPATTTGDELSNDASSGSEDGEFGEGGRGREEMDEASDDTKYCYCHDVSHGDMIACDNADCAIQWFHWTCAGITAEPQGEWLCRECRKLPREKIKKS</sequence>
<feature type="binding site" evidence="14">
    <location>
        <position position="387"/>
    </location>
    <ligand>
        <name>Zn(2+)</name>
        <dbReference type="ChEBI" id="CHEBI:29105"/>
        <label>1</label>
    </ligand>
</feature>
<evidence type="ECO:0000256" key="13">
    <source>
        <dbReference type="PIRSR" id="PIRSR628651-50"/>
    </source>
</evidence>
<dbReference type="Gene3D" id="6.10.140.1740">
    <property type="match status" value="1"/>
</dbReference>
<feature type="compositionally biased region" description="Polar residues" evidence="17">
    <location>
        <begin position="163"/>
        <end position="176"/>
    </location>
</feature>
<keyword evidence="20" id="KW-1185">Reference proteome</keyword>
<dbReference type="SMART" id="SM01408">
    <property type="entry name" value="ING"/>
    <property type="match status" value="1"/>
</dbReference>
<dbReference type="GO" id="GO:0035267">
    <property type="term" value="C:NuA4 histone acetyltransferase complex"/>
    <property type="evidence" value="ECO:0007669"/>
    <property type="project" value="TreeGrafter"/>
</dbReference>
<evidence type="ECO:0000256" key="3">
    <source>
        <dbReference type="ARBA" id="ARBA00022723"/>
    </source>
</evidence>
<keyword evidence="4" id="KW-0227">DNA damage</keyword>
<keyword evidence="7 16" id="KW-0156">Chromatin regulator</keyword>
<dbReference type="GO" id="GO:0006325">
    <property type="term" value="P:chromatin organization"/>
    <property type="evidence" value="ECO:0007669"/>
    <property type="project" value="UniProtKB-KW"/>
</dbReference>
<dbReference type="SUPFAM" id="SSF57903">
    <property type="entry name" value="FYVE/PHD zinc finger"/>
    <property type="match status" value="1"/>
</dbReference>
<feature type="binding site" evidence="14">
    <location>
        <position position="376"/>
    </location>
    <ligand>
        <name>Zn(2+)</name>
        <dbReference type="ChEBI" id="CHEBI:29105"/>
        <label>2</label>
    </ligand>
</feature>
<dbReference type="InterPro" id="IPR013083">
    <property type="entry name" value="Znf_RING/FYVE/PHD"/>
</dbReference>
<dbReference type="GO" id="GO:0006281">
    <property type="term" value="P:DNA repair"/>
    <property type="evidence" value="ECO:0007669"/>
    <property type="project" value="UniProtKB-KW"/>
</dbReference>
<evidence type="ECO:0000256" key="5">
    <source>
        <dbReference type="ARBA" id="ARBA00022771"/>
    </source>
</evidence>
<reference evidence="19" key="1">
    <citation type="journal article" date="2020" name="Stud. Mycol.">
        <title>101 Dothideomycetes genomes: a test case for predicting lifestyles and emergence of pathogens.</title>
        <authorList>
            <person name="Haridas S."/>
            <person name="Albert R."/>
            <person name="Binder M."/>
            <person name="Bloem J."/>
            <person name="Labutti K."/>
            <person name="Salamov A."/>
            <person name="Andreopoulos B."/>
            <person name="Baker S."/>
            <person name="Barry K."/>
            <person name="Bills G."/>
            <person name="Bluhm B."/>
            <person name="Cannon C."/>
            <person name="Castanera R."/>
            <person name="Culley D."/>
            <person name="Daum C."/>
            <person name="Ezra D."/>
            <person name="Gonzalez J."/>
            <person name="Henrissat B."/>
            <person name="Kuo A."/>
            <person name="Liang C."/>
            <person name="Lipzen A."/>
            <person name="Lutzoni F."/>
            <person name="Magnuson J."/>
            <person name="Mondo S."/>
            <person name="Nolan M."/>
            <person name="Ohm R."/>
            <person name="Pangilinan J."/>
            <person name="Park H.-J."/>
            <person name="Ramirez L."/>
            <person name="Alfaro M."/>
            <person name="Sun H."/>
            <person name="Tritt A."/>
            <person name="Yoshinaga Y."/>
            <person name="Zwiers L.-H."/>
            <person name="Turgeon B."/>
            <person name="Goodwin S."/>
            <person name="Spatafora J."/>
            <person name="Crous P."/>
            <person name="Grigoriev I."/>
        </authorList>
    </citation>
    <scope>NUCLEOTIDE SEQUENCE</scope>
    <source>
        <strain evidence="19">CBS 115976</strain>
    </source>
</reference>
<dbReference type="InterPro" id="IPR019787">
    <property type="entry name" value="Znf_PHD-finger"/>
</dbReference>
<keyword evidence="6 14" id="KW-0862">Zinc</keyword>
<feature type="binding site" evidence="14">
    <location>
        <position position="363"/>
    </location>
    <ligand>
        <name>Zn(2+)</name>
        <dbReference type="ChEBI" id="CHEBI:29105"/>
        <label>1</label>
    </ligand>
</feature>
<feature type="region of interest" description="Disordered" evidence="17">
    <location>
        <begin position="146"/>
        <end position="276"/>
    </location>
</feature>
<comment type="domain">
    <text evidence="16">The PHD-type zinc finger mediates the binding to H3K4me3.</text>
</comment>
<dbReference type="GO" id="GO:0008270">
    <property type="term" value="F:zinc ion binding"/>
    <property type="evidence" value="ECO:0007669"/>
    <property type="project" value="UniProtKB-KW"/>
</dbReference>
<dbReference type="EMBL" id="MU004235">
    <property type="protein sequence ID" value="KAF2669256.1"/>
    <property type="molecule type" value="Genomic_DNA"/>
</dbReference>
<dbReference type="PROSITE" id="PS50016">
    <property type="entry name" value="ZF_PHD_2"/>
    <property type="match status" value="1"/>
</dbReference>
<evidence type="ECO:0000256" key="10">
    <source>
        <dbReference type="ARBA" id="ARBA00023254"/>
    </source>
</evidence>
<feature type="site" description="Histone H3K4me3 binding" evidence="13">
    <location>
        <position position="377"/>
    </location>
</feature>
<dbReference type="CDD" id="cd15505">
    <property type="entry name" value="PHD_ING"/>
    <property type="match status" value="1"/>
</dbReference>
<name>A0A6A6UC97_9PEZI</name>
<gene>
    <name evidence="19" type="ORF">BT63DRAFT_387608</name>
</gene>
<dbReference type="InterPro" id="IPR019786">
    <property type="entry name" value="Zinc_finger_PHD-type_CS"/>
</dbReference>
<evidence type="ECO:0000256" key="1">
    <source>
        <dbReference type="ARBA" id="ARBA00004123"/>
    </source>
</evidence>
<dbReference type="Pfam" id="PF12998">
    <property type="entry name" value="ING"/>
    <property type="match status" value="1"/>
</dbReference>
<evidence type="ECO:0000256" key="17">
    <source>
        <dbReference type="SAM" id="MobiDB-lite"/>
    </source>
</evidence>
<evidence type="ECO:0000256" key="4">
    <source>
        <dbReference type="ARBA" id="ARBA00022763"/>
    </source>
</evidence>
<evidence type="ECO:0000256" key="15">
    <source>
        <dbReference type="PROSITE-ProRule" id="PRU00146"/>
    </source>
</evidence>
<dbReference type="PANTHER" id="PTHR10333:SF100">
    <property type="entry name" value="CHROMATIN MODIFICATION-RELATED PROTEIN YNG2"/>
    <property type="match status" value="1"/>
</dbReference>
<evidence type="ECO:0000256" key="14">
    <source>
        <dbReference type="PIRSR" id="PIRSR628651-51"/>
    </source>
</evidence>
<evidence type="ECO:0000313" key="19">
    <source>
        <dbReference type="EMBL" id="KAF2669256.1"/>
    </source>
</evidence>
<feature type="region of interest" description="Disordered" evidence="17">
    <location>
        <begin position="299"/>
        <end position="353"/>
    </location>
</feature>
<dbReference type="InterPro" id="IPR001965">
    <property type="entry name" value="Znf_PHD"/>
</dbReference>
<evidence type="ECO:0000256" key="9">
    <source>
        <dbReference type="ARBA" id="ARBA00023242"/>
    </source>
</evidence>
<dbReference type="GO" id="GO:0005634">
    <property type="term" value="C:nucleus"/>
    <property type="evidence" value="ECO:0007669"/>
    <property type="project" value="UniProtKB-SubCell"/>
</dbReference>
<dbReference type="OrthoDB" id="2505961at2759"/>
<keyword evidence="9 16" id="KW-0539">Nucleus</keyword>
<dbReference type="GO" id="GO:0051321">
    <property type="term" value="P:meiotic cell cycle"/>
    <property type="evidence" value="ECO:0007669"/>
    <property type="project" value="UniProtKB-KW"/>
</dbReference>
<protein>
    <recommendedName>
        <fullName evidence="16">Chromatin modification-related protein</fullName>
    </recommendedName>
</protein>
<feature type="binding site" evidence="14">
    <location>
        <position position="365"/>
    </location>
    <ligand>
        <name>Zn(2+)</name>
        <dbReference type="ChEBI" id="CHEBI:29105"/>
        <label>1</label>
    </ligand>
</feature>
<dbReference type="InterPro" id="IPR011011">
    <property type="entry name" value="Znf_FYVE_PHD"/>
</dbReference>
<dbReference type="CDD" id="cd16858">
    <property type="entry name" value="ING_ING3_Yng2p"/>
    <property type="match status" value="1"/>
</dbReference>
<evidence type="ECO:0000256" key="6">
    <source>
        <dbReference type="ARBA" id="ARBA00022833"/>
    </source>
</evidence>
<dbReference type="SMART" id="SM00249">
    <property type="entry name" value="PHD"/>
    <property type="match status" value="1"/>
</dbReference>